<sequence length="134" mass="15713">MKRHSRKASMEMQDLETARELRLLRRDIPVQLDNSAEVNYGLAYLRNENIAEDEFHYQKKAQERCKAFALKCGFQIFVKQTSVKTNNSRNAKYQCKKLNGVQYFDCDTLPDNLEYPFFINVFGVNGVWMEADQS</sequence>
<evidence type="ECO:0000313" key="2">
    <source>
        <dbReference type="Proteomes" id="UP000198211"/>
    </source>
</evidence>
<dbReference type="EMBL" id="NBNE01004743">
    <property type="protein sequence ID" value="OWZ04845.1"/>
    <property type="molecule type" value="Genomic_DNA"/>
</dbReference>
<protein>
    <submittedName>
        <fullName evidence="1">Uncharacterized protein</fullName>
    </submittedName>
</protein>
<dbReference type="Proteomes" id="UP000198211">
    <property type="component" value="Unassembled WGS sequence"/>
</dbReference>
<evidence type="ECO:0000313" key="1">
    <source>
        <dbReference type="EMBL" id="OWZ04845.1"/>
    </source>
</evidence>
<comment type="caution">
    <text evidence="1">The sequence shown here is derived from an EMBL/GenBank/DDBJ whole genome shotgun (WGS) entry which is preliminary data.</text>
</comment>
<dbReference type="AlphaFoldDB" id="A0A225VHN4"/>
<name>A0A225VHN4_9STRA</name>
<organism evidence="1 2">
    <name type="scientific">Phytophthora megakarya</name>
    <dbReference type="NCBI Taxonomy" id="4795"/>
    <lineage>
        <taxon>Eukaryota</taxon>
        <taxon>Sar</taxon>
        <taxon>Stramenopiles</taxon>
        <taxon>Oomycota</taxon>
        <taxon>Peronosporomycetes</taxon>
        <taxon>Peronosporales</taxon>
        <taxon>Peronosporaceae</taxon>
        <taxon>Phytophthora</taxon>
    </lineage>
</organism>
<dbReference type="OrthoDB" id="126325at2759"/>
<proteinExistence type="predicted"/>
<keyword evidence="2" id="KW-1185">Reference proteome</keyword>
<dbReference type="STRING" id="4795.A0A225VHN4"/>
<reference evidence="2" key="1">
    <citation type="submission" date="2017-03" db="EMBL/GenBank/DDBJ databases">
        <title>Phytopthora megakarya and P. palmivora, two closely related causual agents of cacao black pod achieved similar genome size and gene model numbers by different mechanisms.</title>
        <authorList>
            <person name="Ali S."/>
            <person name="Shao J."/>
            <person name="Larry D.J."/>
            <person name="Kronmiller B."/>
            <person name="Shen D."/>
            <person name="Strem M.D."/>
            <person name="Melnick R.L."/>
            <person name="Guiltinan M.J."/>
            <person name="Tyler B.M."/>
            <person name="Meinhardt L.W."/>
            <person name="Bailey B.A."/>
        </authorList>
    </citation>
    <scope>NUCLEOTIDE SEQUENCE [LARGE SCALE GENOMIC DNA]</scope>
    <source>
        <strain evidence="2">zdho120</strain>
    </source>
</reference>
<accession>A0A225VHN4</accession>
<gene>
    <name evidence="1" type="ORF">PHMEG_00023181</name>
</gene>